<dbReference type="GO" id="GO:0000155">
    <property type="term" value="F:phosphorelay sensor kinase activity"/>
    <property type="evidence" value="ECO:0007669"/>
    <property type="project" value="InterPro"/>
</dbReference>
<evidence type="ECO:0000256" key="3">
    <source>
        <dbReference type="ARBA" id="ARBA00012438"/>
    </source>
</evidence>
<reference evidence="14 15" key="1">
    <citation type="submission" date="2014-10" db="EMBL/GenBank/DDBJ databases">
        <title>Genome sequence of Clostridium aceticum DSM 1496.</title>
        <authorList>
            <person name="Poehlein A."/>
            <person name="Schiel-Bengelsdorf B."/>
            <person name="Gottschalk G."/>
            <person name="Duerre P."/>
            <person name="Daniel R."/>
        </authorList>
    </citation>
    <scope>NUCLEOTIDE SEQUENCE [LARGE SCALE GENOMIC DNA]</scope>
    <source>
        <strain evidence="14 15">DSM 1496</strain>
    </source>
</reference>
<dbReference type="Proteomes" id="UP000035704">
    <property type="component" value="Chromosome"/>
</dbReference>
<dbReference type="Gene3D" id="6.10.340.10">
    <property type="match status" value="1"/>
</dbReference>
<keyword evidence="13" id="KW-0472">Membrane</keyword>
<protein>
    <recommendedName>
        <fullName evidence="3">histidine kinase</fullName>
        <ecNumber evidence="3">2.7.13.3</ecNumber>
    </recommendedName>
</protein>
<dbReference type="SMART" id="SM00304">
    <property type="entry name" value="HAMP"/>
    <property type="match status" value="1"/>
</dbReference>
<evidence type="ECO:0000313" key="14">
    <source>
        <dbReference type="EMBL" id="AKL96288.1"/>
    </source>
</evidence>
<dbReference type="InterPro" id="IPR036097">
    <property type="entry name" value="HisK_dim/P_sf"/>
</dbReference>
<dbReference type="SUPFAM" id="SSF158472">
    <property type="entry name" value="HAMP domain-like"/>
    <property type="match status" value="1"/>
</dbReference>
<dbReference type="SUPFAM" id="SSF55874">
    <property type="entry name" value="ATPase domain of HSP90 chaperone/DNA topoisomerase II/histidine kinase"/>
    <property type="match status" value="1"/>
</dbReference>
<dbReference type="PANTHER" id="PTHR45528">
    <property type="entry name" value="SENSOR HISTIDINE KINASE CPXA"/>
    <property type="match status" value="1"/>
</dbReference>
<keyword evidence="12" id="KW-0902">Two-component regulatory system</keyword>
<evidence type="ECO:0000256" key="4">
    <source>
        <dbReference type="ARBA" id="ARBA00022475"/>
    </source>
</evidence>
<organism evidence="14 15">
    <name type="scientific">Clostridium aceticum</name>
    <dbReference type="NCBI Taxonomy" id="84022"/>
    <lineage>
        <taxon>Bacteria</taxon>
        <taxon>Bacillati</taxon>
        <taxon>Bacillota</taxon>
        <taxon>Clostridia</taxon>
        <taxon>Eubacteriales</taxon>
        <taxon>Clostridiaceae</taxon>
        <taxon>Clostridium</taxon>
    </lineage>
</organism>
<evidence type="ECO:0000256" key="9">
    <source>
        <dbReference type="ARBA" id="ARBA00022777"/>
    </source>
</evidence>
<dbReference type="InterPro" id="IPR003660">
    <property type="entry name" value="HAMP_dom"/>
</dbReference>
<keyword evidence="15" id="KW-1185">Reference proteome</keyword>
<keyword evidence="10" id="KW-0067">ATP-binding</keyword>
<dbReference type="EC" id="2.7.13.3" evidence="3"/>
<dbReference type="InterPro" id="IPR003594">
    <property type="entry name" value="HATPase_dom"/>
</dbReference>
<dbReference type="SUPFAM" id="SSF47384">
    <property type="entry name" value="Homodimeric domain of signal transducing histidine kinase"/>
    <property type="match status" value="1"/>
</dbReference>
<dbReference type="KEGG" id="cace:CACET_c28430"/>
<dbReference type="GO" id="GO:0005886">
    <property type="term" value="C:plasma membrane"/>
    <property type="evidence" value="ECO:0007669"/>
    <property type="project" value="UniProtKB-SubCell"/>
</dbReference>
<keyword evidence="9 14" id="KW-0418">Kinase</keyword>
<dbReference type="InterPro" id="IPR004358">
    <property type="entry name" value="Sig_transdc_His_kin-like_C"/>
</dbReference>
<proteinExistence type="predicted"/>
<dbReference type="EMBL" id="CP009687">
    <property type="protein sequence ID" value="AKL96288.1"/>
    <property type="molecule type" value="Genomic_DNA"/>
</dbReference>
<dbReference type="Pfam" id="PF00512">
    <property type="entry name" value="HisKA"/>
    <property type="match status" value="1"/>
</dbReference>
<evidence type="ECO:0000256" key="13">
    <source>
        <dbReference type="ARBA" id="ARBA00023136"/>
    </source>
</evidence>
<name>A0A0D8I8R4_9CLOT</name>
<dbReference type="CDD" id="cd06225">
    <property type="entry name" value="HAMP"/>
    <property type="match status" value="1"/>
</dbReference>
<keyword evidence="6" id="KW-0808">Transferase</keyword>
<keyword evidence="11" id="KW-1133">Transmembrane helix</keyword>
<dbReference type="SMART" id="SM00388">
    <property type="entry name" value="HisKA"/>
    <property type="match status" value="1"/>
</dbReference>
<dbReference type="InterPro" id="IPR036890">
    <property type="entry name" value="HATPase_C_sf"/>
</dbReference>
<comment type="catalytic activity">
    <reaction evidence="1">
        <text>ATP + protein L-histidine = ADP + protein N-phospho-L-histidine.</text>
        <dbReference type="EC" id="2.7.13.3"/>
    </reaction>
</comment>
<evidence type="ECO:0000256" key="1">
    <source>
        <dbReference type="ARBA" id="ARBA00000085"/>
    </source>
</evidence>
<keyword evidence="8" id="KW-0547">Nucleotide-binding</keyword>
<dbReference type="STRING" id="84022.CACET_c28430"/>
<evidence type="ECO:0000313" key="15">
    <source>
        <dbReference type="Proteomes" id="UP000035704"/>
    </source>
</evidence>
<dbReference type="CDD" id="cd00075">
    <property type="entry name" value="HATPase"/>
    <property type="match status" value="1"/>
</dbReference>
<dbReference type="Pfam" id="PF02518">
    <property type="entry name" value="HATPase_c"/>
    <property type="match status" value="1"/>
</dbReference>
<dbReference type="FunFam" id="1.10.287.130:FF:000001">
    <property type="entry name" value="Two-component sensor histidine kinase"/>
    <property type="match status" value="1"/>
</dbReference>
<evidence type="ECO:0000256" key="5">
    <source>
        <dbReference type="ARBA" id="ARBA00022553"/>
    </source>
</evidence>
<sequence>MSIKFRLLLSYIALLLVPIFLTIIVGIFAGLYYIGDFYKSYPGVGKVHTLKQAVADREMFFSSIKEVSLKTPENFQDENYFKELEKQLILFNSGIIVRKNNVIIYNSPRFQYMIKEEDLPQFGKYVYDMPIASEETIEAELRLSQQDFYFSDKGQGTIFFITNMEPIKRTFQELVTTLMIAIVVILVITNGTLTYLVAGSIVKPLGKLKDSANRIKEGDLDFELISNDKDEIGELSRAFEEMRQRLKHSLDKQLQYEENRKELFSNISHDLKTPITTIKGYVEGIRDGIADTPEKMEKYIHRIYTKTVDVDTLIDDLFLFSKLDLNKLPLHLNRIDIGKYFLDLVEELQFDLEKEKVTIQYHCKIHTPAFVRVDVIQMKRVVVNIIENAVKYTNKTEGIIDIILEENKKQVQIEIKDTGQGIPREALPFIFDRFYRADPSRNALTGGSGLGLAIAKKIIEEHGGTMWAESKEGIGTSIFFTLKRS</sequence>
<comment type="subcellular location">
    <subcellularLocation>
        <location evidence="2">Cell membrane</location>
        <topology evidence="2">Multi-pass membrane protein</topology>
    </subcellularLocation>
</comment>
<evidence type="ECO:0000256" key="12">
    <source>
        <dbReference type="ARBA" id="ARBA00023012"/>
    </source>
</evidence>
<dbReference type="PROSITE" id="PS50885">
    <property type="entry name" value="HAMP"/>
    <property type="match status" value="1"/>
</dbReference>
<dbReference type="InterPro" id="IPR003661">
    <property type="entry name" value="HisK_dim/P_dom"/>
</dbReference>
<gene>
    <name evidence="14" type="ORF">CACET_c28430</name>
</gene>
<dbReference type="GO" id="GO:0005524">
    <property type="term" value="F:ATP binding"/>
    <property type="evidence" value="ECO:0007669"/>
    <property type="project" value="UniProtKB-KW"/>
</dbReference>
<dbReference type="Gene3D" id="1.10.287.130">
    <property type="match status" value="1"/>
</dbReference>
<dbReference type="PANTHER" id="PTHR45528:SF1">
    <property type="entry name" value="SENSOR HISTIDINE KINASE CPXA"/>
    <property type="match status" value="1"/>
</dbReference>
<dbReference type="AlphaFoldDB" id="A0A0D8I8R4"/>
<evidence type="ECO:0000256" key="10">
    <source>
        <dbReference type="ARBA" id="ARBA00022840"/>
    </source>
</evidence>
<dbReference type="InterPro" id="IPR005467">
    <property type="entry name" value="His_kinase_dom"/>
</dbReference>
<keyword evidence="4" id="KW-1003">Cell membrane</keyword>
<evidence type="ECO:0000256" key="8">
    <source>
        <dbReference type="ARBA" id="ARBA00022741"/>
    </source>
</evidence>
<dbReference type="InterPro" id="IPR050398">
    <property type="entry name" value="HssS/ArlS-like"/>
</dbReference>
<keyword evidence="7" id="KW-0812">Transmembrane</keyword>
<dbReference type="Gene3D" id="3.30.565.10">
    <property type="entry name" value="Histidine kinase-like ATPase, C-terminal domain"/>
    <property type="match status" value="1"/>
</dbReference>
<dbReference type="FunFam" id="3.30.565.10:FF:000006">
    <property type="entry name" value="Sensor histidine kinase WalK"/>
    <property type="match status" value="1"/>
</dbReference>
<dbReference type="OrthoDB" id="335833at2"/>
<evidence type="ECO:0000256" key="2">
    <source>
        <dbReference type="ARBA" id="ARBA00004651"/>
    </source>
</evidence>
<dbReference type="CDD" id="cd00082">
    <property type="entry name" value="HisKA"/>
    <property type="match status" value="1"/>
</dbReference>
<evidence type="ECO:0000256" key="11">
    <source>
        <dbReference type="ARBA" id="ARBA00022989"/>
    </source>
</evidence>
<dbReference type="PRINTS" id="PR00344">
    <property type="entry name" value="BCTRLSENSOR"/>
</dbReference>
<keyword evidence="5" id="KW-0597">Phosphoprotein</keyword>
<evidence type="ECO:0000256" key="6">
    <source>
        <dbReference type="ARBA" id="ARBA00022679"/>
    </source>
</evidence>
<accession>A0A0D8I8R4</accession>
<evidence type="ECO:0000256" key="7">
    <source>
        <dbReference type="ARBA" id="ARBA00022692"/>
    </source>
</evidence>
<dbReference type="Pfam" id="PF00672">
    <property type="entry name" value="HAMP"/>
    <property type="match status" value="1"/>
</dbReference>
<dbReference type="RefSeq" id="WP_044825299.1">
    <property type="nucleotide sequence ID" value="NZ_CP009687.1"/>
</dbReference>
<dbReference type="PROSITE" id="PS50109">
    <property type="entry name" value="HIS_KIN"/>
    <property type="match status" value="1"/>
</dbReference>
<dbReference type="PATRIC" id="fig|84022.5.peg.779"/>
<dbReference type="SMART" id="SM00387">
    <property type="entry name" value="HATPase_c"/>
    <property type="match status" value="1"/>
</dbReference>